<dbReference type="SUPFAM" id="SSF51556">
    <property type="entry name" value="Metallo-dependent hydrolases"/>
    <property type="match status" value="1"/>
</dbReference>
<dbReference type="InterPro" id="IPR051781">
    <property type="entry name" value="Metallo-dep_Hydrolase"/>
</dbReference>
<feature type="domain" description="Amidohydrolase-related" evidence="3">
    <location>
        <begin position="846"/>
        <end position="937"/>
    </location>
</feature>
<evidence type="ECO:0000313" key="4">
    <source>
        <dbReference type="EMBL" id="MBD3863456.1"/>
    </source>
</evidence>
<comment type="caution">
    <text evidence="4">The sequence shown here is derived from an EMBL/GenBank/DDBJ whole genome shotgun (WGS) entry which is preliminary data.</text>
</comment>
<feature type="chain" id="PRO_5046228740" evidence="2">
    <location>
        <begin position="20"/>
        <end position="994"/>
    </location>
</feature>
<feature type="region of interest" description="Disordered" evidence="1">
    <location>
        <begin position="523"/>
        <end position="543"/>
    </location>
</feature>
<dbReference type="InterPro" id="IPR011059">
    <property type="entry name" value="Metal-dep_hydrolase_composite"/>
</dbReference>
<dbReference type="SUPFAM" id="SSF51338">
    <property type="entry name" value="Composite domain of metallo-dependent hydrolases"/>
    <property type="match status" value="2"/>
</dbReference>
<dbReference type="Gene3D" id="3.20.20.140">
    <property type="entry name" value="Metal-dependent hydrolases"/>
    <property type="match status" value="2"/>
</dbReference>
<dbReference type="InterPro" id="IPR006680">
    <property type="entry name" value="Amidohydro-rel"/>
</dbReference>
<dbReference type="Pfam" id="PF01979">
    <property type="entry name" value="Amidohydro_1"/>
    <property type="match status" value="1"/>
</dbReference>
<dbReference type="Proteomes" id="UP000627521">
    <property type="component" value="Unassembled WGS sequence"/>
</dbReference>
<dbReference type="CDD" id="cd01309">
    <property type="entry name" value="Met_dep_hydrolase_C"/>
    <property type="match status" value="1"/>
</dbReference>
<feature type="compositionally biased region" description="Basic and acidic residues" evidence="1">
    <location>
        <begin position="526"/>
        <end position="538"/>
    </location>
</feature>
<evidence type="ECO:0000256" key="1">
    <source>
        <dbReference type="SAM" id="MobiDB-lite"/>
    </source>
</evidence>
<gene>
    <name evidence="4" type="ORF">IEG06_08330</name>
</gene>
<keyword evidence="2" id="KW-0732">Signal</keyword>
<name>A0ABR8LUT6_9FLAO</name>
<sequence length="994" mass="110878">MIKKWAALSLLLCSYFSFAQEYVPKNDGVKTNTSNYTALTNAKIYVTPNQVIENGTLLIKDGKVVSSGAAITIPKNAVVIDVTGKSIYPSFIDVYTDFGIKTPSSTSGNNRSPQYDASREGFYWNDHIRPDQNAIDHFEFDSKKAEELRKAGFGVVTSHIDDGIIQGTGVLVTLAASGSDATRLLDDKVGQFSGTSKSKTSRQAYPTSLMGTMALLRQVNHDADWYAKGNIKERDRALEAYIANKNLVQFFDAGKKINALRFDKLGDQFGIQYVFVGGGDEYELISDIKNTNAKFILPLDFPDAYDMEDPLLAQSVSLEDLKAWNQSPANPKILAENNIQFALTTHKLKESKSLMPNILKAIEYGLDKTKALEALTTVPAGIIGKSTELGHLKSGAYANFLITSGDVFDKETTIYENWVTGIKDELVAMNTTDLRGSYTFNFDNTDYELEISGEIEKLKSKVKTSTKEYGSKISFSDNWMQLTFAAADSTKKEFVRVVTNVTNPNMLSGKLYYPNGNEGTFLANKKVKEDDKKDKDKTEDNDEVAPKIYPVTYPNMAYGMESLPKQETLLFKNVTVWTNEEDGIVKNTDVLIKNGKIAKIGTNLNAGNATVIDGTNKHLTSGIIDEHSHIATESVNEAGHNSTAEVTIEDVLDAEDVDIYRNLAGGVTSIQILHGSANPIGGRSAIIKLKWGEKADNLVYQNSPKFIKFALGENVKQANWGDNARTRFPQTRMGVEQVFTDYFQRAQEYDALKKSGKPYRKDLELETIAEILNKERFISCHSYVQSEINMLMKVAEKFNFRINTFTHILEGYKVADKMVEHGVGGSTFSDWWAYKYEVNDAIPFNAPIMHNAGVLVAINSDDAEMSRRLNQEAAKSVKYGDISEEDAWKFVTLNPAKLLHIDDRVGSIKVGKDADVVLWSDNPLSIYAKAEKTIIEGKVYFDLERDAKLRETIKKEKNELTMLMLQAKNKGLKTKPIEKKEKELLHCDSIDHQH</sequence>
<dbReference type="EMBL" id="JACXXH010000004">
    <property type="protein sequence ID" value="MBD3863456.1"/>
    <property type="molecule type" value="Genomic_DNA"/>
</dbReference>
<proteinExistence type="predicted"/>
<dbReference type="RefSeq" id="WP_191099960.1">
    <property type="nucleotide sequence ID" value="NZ_JACXXF010000005.1"/>
</dbReference>
<evidence type="ECO:0000259" key="3">
    <source>
        <dbReference type="Pfam" id="PF01979"/>
    </source>
</evidence>
<accession>A0ABR8LUT6</accession>
<evidence type="ECO:0000313" key="5">
    <source>
        <dbReference type="Proteomes" id="UP000627521"/>
    </source>
</evidence>
<protein>
    <submittedName>
        <fullName evidence="4">Amidohydrolase family protein</fullName>
    </submittedName>
</protein>
<dbReference type="PANTHER" id="PTHR43135:SF3">
    <property type="entry name" value="ALPHA-D-RIBOSE 1-METHYLPHOSPHONATE 5-TRIPHOSPHATE DIPHOSPHATASE"/>
    <property type="match status" value="1"/>
</dbReference>
<dbReference type="InterPro" id="IPR032466">
    <property type="entry name" value="Metal_Hydrolase"/>
</dbReference>
<feature type="signal peptide" evidence="2">
    <location>
        <begin position="1"/>
        <end position="19"/>
    </location>
</feature>
<dbReference type="PANTHER" id="PTHR43135">
    <property type="entry name" value="ALPHA-D-RIBOSE 1-METHYLPHOSPHONATE 5-TRIPHOSPHATE DIPHOSPHATASE"/>
    <property type="match status" value="1"/>
</dbReference>
<keyword evidence="5" id="KW-1185">Reference proteome</keyword>
<evidence type="ECO:0000256" key="2">
    <source>
        <dbReference type="SAM" id="SignalP"/>
    </source>
</evidence>
<dbReference type="Gene3D" id="2.30.40.10">
    <property type="entry name" value="Urease, subunit C, domain 1"/>
    <property type="match status" value="1"/>
</dbReference>
<organism evidence="4 5">
    <name type="scientific">Olleya marilimosa</name>
    <dbReference type="NCBI Taxonomy" id="272164"/>
    <lineage>
        <taxon>Bacteria</taxon>
        <taxon>Pseudomonadati</taxon>
        <taxon>Bacteroidota</taxon>
        <taxon>Flavobacteriia</taxon>
        <taxon>Flavobacteriales</taxon>
        <taxon>Flavobacteriaceae</taxon>
    </lineage>
</organism>
<reference evidence="4 5" key="1">
    <citation type="submission" date="2020-09" db="EMBL/GenBank/DDBJ databases">
        <title>Bacillus nautilus sp. nov., Chryseoglobus crepusculi sp. nov, and Psychrobacter noctis sp. nov., isolated from deep-sea sponges from the equatorial Atlantic.</title>
        <authorList>
            <person name="Stennett H.L."/>
            <person name="Williams S.E."/>
        </authorList>
    </citation>
    <scope>NUCLEOTIDE SEQUENCE [LARGE SCALE GENOMIC DNA]</scope>
    <source>
        <strain evidence="4 5">28M-24</strain>
    </source>
</reference>